<reference evidence="2 3" key="1">
    <citation type="submission" date="2018-12" db="EMBL/GenBank/DDBJ databases">
        <authorList>
            <consortium name="Pathogen Informatics"/>
        </authorList>
    </citation>
    <scope>NUCLEOTIDE SEQUENCE [LARGE SCALE GENOMIC DNA]</scope>
    <source>
        <strain evidence="2 3">NCTC10296</strain>
    </source>
</reference>
<keyword evidence="1" id="KW-0812">Transmembrane</keyword>
<gene>
    <name evidence="2" type="ORF">NCTC10296_01922</name>
</gene>
<dbReference type="RefSeq" id="WP_085416155.1">
    <property type="nucleotide sequence ID" value="NZ_CAUJPY010000003.1"/>
</dbReference>
<dbReference type="Pfam" id="PF10981">
    <property type="entry name" value="DUF2788"/>
    <property type="match status" value="1"/>
</dbReference>
<dbReference type="Proteomes" id="UP000279284">
    <property type="component" value="Chromosome"/>
</dbReference>
<name>A0A1X3CYP5_9NEIS</name>
<evidence type="ECO:0000313" key="2">
    <source>
        <dbReference type="EMBL" id="VEF02687.1"/>
    </source>
</evidence>
<keyword evidence="1" id="KW-0472">Membrane</keyword>
<sequence>MTEAEFSTWSLRIGLTVLVVFLGFIVWDLGKKSKAGKFGMFMLFLVLGLGVLGFVFKNVLVEMILLNKN</sequence>
<dbReference type="STRING" id="493.BWD07_04285"/>
<dbReference type="OrthoDB" id="5625617at2"/>
<protein>
    <submittedName>
        <fullName evidence="2">Protein of uncharacterized function (DUF2788)</fullName>
    </submittedName>
</protein>
<feature type="transmembrane region" description="Helical" evidence="1">
    <location>
        <begin position="6"/>
        <end position="26"/>
    </location>
</feature>
<dbReference type="InterPro" id="IPR021249">
    <property type="entry name" value="DUF2788"/>
</dbReference>
<keyword evidence="3" id="KW-1185">Reference proteome</keyword>
<feature type="transmembrane region" description="Helical" evidence="1">
    <location>
        <begin position="38"/>
        <end position="56"/>
    </location>
</feature>
<dbReference type="AlphaFoldDB" id="A0A1X3CYP5"/>
<dbReference type="KEGG" id="nci:NCTC10296_01922"/>
<evidence type="ECO:0000313" key="3">
    <source>
        <dbReference type="Proteomes" id="UP000279284"/>
    </source>
</evidence>
<accession>A0A1X3CYP5</accession>
<dbReference type="EMBL" id="LR134313">
    <property type="protein sequence ID" value="VEF02687.1"/>
    <property type="molecule type" value="Genomic_DNA"/>
</dbReference>
<organism evidence="2 3">
    <name type="scientific">Neisseria canis</name>
    <dbReference type="NCBI Taxonomy" id="493"/>
    <lineage>
        <taxon>Bacteria</taxon>
        <taxon>Pseudomonadati</taxon>
        <taxon>Pseudomonadota</taxon>
        <taxon>Betaproteobacteria</taxon>
        <taxon>Neisseriales</taxon>
        <taxon>Neisseriaceae</taxon>
        <taxon>Neisseria</taxon>
    </lineage>
</organism>
<evidence type="ECO:0000256" key="1">
    <source>
        <dbReference type="SAM" id="Phobius"/>
    </source>
</evidence>
<proteinExistence type="predicted"/>
<keyword evidence="1" id="KW-1133">Transmembrane helix</keyword>